<keyword evidence="2" id="KW-1185">Reference proteome</keyword>
<protein>
    <submittedName>
        <fullName evidence="1">Uncharacterized protein</fullName>
    </submittedName>
</protein>
<gene>
    <name evidence="1" type="ORF">SS1G_06982</name>
</gene>
<dbReference type="AlphaFoldDB" id="A7ENT3"/>
<proteinExistence type="predicted"/>
<dbReference type="KEGG" id="ssl:SS1G_06982"/>
<organism evidence="1 2">
    <name type="scientific">Sclerotinia sclerotiorum (strain ATCC 18683 / 1980 / Ss-1)</name>
    <name type="common">White mold</name>
    <name type="synonym">Whetzelinia sclerotiorum</name>
    <dbReference type="NCBI Taxonomy" id="665079"/>
    <lineage>
        <taxon>Eukaryota</taxon>
        <taxon>Fungi</taxon>
        <taxon>Dikarya</taxon>
        <taxon>Ascomycota</taxon>
        <taxon>Pezizomycotina</taxon>
        <taxon>Leotiomycetes</taxon>
        <taxon>Helotiales</taxon>
        <taxon>Sclerotiniaceae</taxon>
        <taxon>Sclerotinia</taxon>
    </lineage>
</organism>
<dbReference type="EMBL" id="CH476629">
    <property type="protein sequence ID" value="EDO04499.1"/>
    <property type="molecule type" value="Genomic_DNA"/>
</dbReference>
<dbReference type="RefSeq" id="XP_001591536.1">
    <property type="nucleotide sequence ID" value="XM_001591486.1"/>
</dbReference>
<dbReference type="HOGENOM" id="CLU_3385042_0_0_1"/>
<name>A7ENT3_SCLS1</name>
<dbReference type="GeneID" id="5487639"/>
<evidence type="ECO:0000313" key="2">
    <source>
        <dbReference type="Proteomes" id="UP000001312"/>
    </source>
</evidence>
<sequence length="33" mass="3731">MPLESWGKVRILATKGPQLDTKSMKLVQFLGEE</sequence>
<dbReference type="InParanoid" id="A7ENT3"/>
<reference evidence="2" key="1">
    <citation type="journal article" date="2011" name="PLoS Genet.">
        <title>Genomic analysis of the necrotrophic fungal pathogens Sclerotinia sclerotiorum and Botrytis cinerea.</title>
        <authorList>
            <person name="Amselem J."/>
            <person name="Cuomo C.A."/>
            <person name="van Kan J.A."/>
            <person name="Viaud M."/>
            <person name="Benito E.P."/>
            <person name="Couloux A."/>
            <person name="Coutinho P.M."/>
            <person name="de Vries R.P."/>
            <person name="Dyer P.S."/>
            <person name="Fillinger S."/>
            <person name="Fournier E."/>
            <person name="Gout L."/>
            <person name="Hahn M."/>
            <person name="Kohn L."/>
            <person name="Lapalu N."/>
            <person name="Plummer K.M."/>
            <person name="Pradier J.M."/>
            <person name="Quevillon E."/>
            <person name="Sharon A."/>
            <person name="Simon A."/>
            <person name="ten Have A."/>
            <person name="Tudzynski B."/>
            <person name="Tudzynski P."/>
            <person name="Wincker P."/>
            <person name="Andrew M."/>
            <person name="Anthouard V."/>
            <person name="Beever R.E."/>
            <person name="Beffa R."/>
            <person name="Benoit I."/>
            <person name="Bouzid O."/>
            <person name="Brault B."/>
            <person name="Chen Z."/>
            <person name="Choquer M."/>
            <person name="Collemare J."/>
            <person name="Cotton P."/>
            <person name="Danchin E.G."/>
            <person name="Da Silva C."/>
            <person name="Gautier A."/>
            <person name="Giraud C."/>
            <person name="Giraud T."/>
            <person name="Gonzalez C."/>
            <person name="Grossetete S."/>
            <person name="Guldener U."/>
            <person name="Henrissat B."/>
            <person name="Howlett B.J."/>
            <person name="Kodira C."/>
            <person name="Kretschmer M."/>
            <person name="Lappartient A."/>
            <person name="Leroch M."/>
            <person name="Levis C."/>
            <person name="Mauceli E."/>
            <person name="Neuveglise C."/>
            <person name="Oeser B."/>
            <person name="Pearson M."/>
            <person name="Poulain J."/>
            <person name="Poussereau N."/>
            <person name="Quesneville H."/>
            <person name="Rascle C."/>
            <person name="Schumacher J."/>
            <person name="Segurens B."/>
            <person name="Sexton A."/>
            <person name="Silva E."/>
            <person name="Sirven C."/>
            <person name="Soanes D.M."/>
            <person name="Talbot N.J."/>
            <person name="Templeton M."/>
            <person name="Yandava C."/>
            <person name="Yarden O."/>
            <person name="Zeng Q."/>
            <person name="Rollins J.A."/>
            <person name="Lebrun M.H."/>
            <person name="Dickman M."/>
        </authorList>
    </citation>
    <scope>NUCLEOTIDE SEQUENCE [LARGE SCALE GENOMIC DNA]</scope>
    <source>
        <strain evidence="2">ATCC 18683 / 1980 / Ss-1</strain>
    </source>
</reference>
<accession>A7ENT3</accession>
<evidence type="ECO:0000313" key="1">
    <source>
        <dbReference type="EMBL" id="EDO04499.1"/>
    </source>
</evidence>
<dbReference type="Proteomes" id="UP000001312">
    <property type="component" value="Unassembled WGS sequence"/>
</dbReference>